<dbReference type="Proteomes" id="UP001189429">
    <property type="component" value="Unassembled WGS sequence"/>
</dbReference>
<dbReference type="Gene3D" id="3.40.190.10">
    <property type="entry name" value="Periplasmic binding protein-like II"/>
    <property type="match status" value="1"/>
</dbReference>
<gene>
    <name evidence="1" type="ORF">PCOR1329_LOCUS52874</name>
</gene>
<dbReference type="SUPFAM" id="SSF53850">
    <property type="entry name" value="Periplasmic binding protein-like II"/>
    <property type="match status" value="1"/>
</dbReference>
<dbReference type="EMBL" id="CAUYUJ010016438">
    <property type="protein sequence ID" value="CAK0865311.1"/>
    <property type="molecule type" value="Genomic_DNA"/>
</dbReference>
<evidence type="ECO:0000313" key="1">
    <source>
        <dbReference type="EMBL" id="CAK0865311.1"/>
    </source>
</evidence>
<comment type="caution">
    <text evidence="1">The sequence shown here is derived from an EMBL/GenBank/DDBJ whole genome shotgun (WGS) entry which is preliminary data.</text>
</comment>
<protein>
    <recommendedName>
        <fullName evidence="3">Thiamine pyrimidine synthase</fullName>
    </recommendedName>
</protein>
<organism evidence="1 2">
    <name type="scientific">Prorocentrum cordatum</name>
    <dbReference type="NCBI Taxonomy" id="2364126"/>
    <lineage>
        <taxon>Eukaryota</taxon>
        <taxon>Sar</taxon>
        <taxon>Alveolata</taxon>
        <taxon>Dinophyceae</taxon>
        <taxon>Prorocentrales</taxon>
        <taxon>Prorocentraceae</taxon>
        <taxon>Prorocentrum</taxon>
    </lineage>
</organism>
<proteinExistence type="predicted"/>
<accession>A0ABN9V0M1</accession>
<evidence type="ECO:0008006" key="3">
    <source>
        <dbReference type="Google" id="ProtNLM"/>
    </source>
</evidence>
<reference evidence="1" key="1">
    <citation type="submission" date="2023-10" db="EMBL/GenBank/DDBJ databases">
        <authorList>
            <person name="Chen Y."/>
            <person name="Shah S."/>
            <person name="Dougan E. K."/>
            <person name="Thang M."/>
            <person name="Chan C."/>
        </authorList>
    </citation>
    <scope>NUCLEOTIDE SEQUENCE [LARGE SCALE GENOMIC DNA]</scope>
</reference>
<name>A0ABN9V0M1_9DINO</name>
<sequence>MDLKGKRLAYIQGSTTHYMLEGFLEQTALSVSDLEWVGHMTAADQKAAWDKGTIDAGYMWGPNMRHLQNNAWCSTPDAGTACAAEGVNQTGYDLFTAGMSKRWGKETWNNLVVSDAFAAEYANTVYRSVKVVSLADTKLVEDKGWFSNDNTKVCGISFATEAFDCDSSDRQTVRDALYYDVWLDYETQQSNAYMGEKVEGACAKEAIGTHPNNDGACTRDTMAGSAWSTWATAEFGYKLKDLPYLPSYAYYQSTLDSRYIGVVGTPDDRFPNLTVDDLAGLSYYSLESPNSSNHCGSLVQPIQLSSPGVFRDHDGGGFYEENATCYPGDRPSRRRAPFGYRRAH</sequence>
<keyword evidence="2" id="KW-1185">Reference proteome</keyword>
<evidence type="ECO:0000313" key="2">
    <source>
        <dbReference type="Proteomes" id="UP001189429"/>
    </source>
</evidence>